<feature type="signal peptide" evidence="2">
    <location>
        <begin position="1"/>
        <end position="21"/>
    </location>
</feature>
<evidence type="ECO:0000313" key="4">
    <source>
        <dbReference type="Proteomes" id="UP001497453"/>
    </source>
</evidence>
<feature type="compositionally biased region" description="Low complexity" evidence="1">
    <location>
        <begin position="135"/>
        <end position="175"/>
    </location>
</feature>
<feature type="region of interest" description="Disordered" evidence="1">
    <location>
        <begin position="129"/>
        <end position="186"/>
    </location>
</feature>
<protein>
    <submittedName>
        <fullName evidence="3">Uncharacterized protein</fullName>
    </submittedName>
</protein>
<sequence length="210" mass="20738">MIPTRIFFALLASGLLQNVVAQTSLYIPGFDPQPISANEVGVGEDGRTTWQLQPGVTSGSFDDFGLIGTATLIQGPNDIQVIYNGAGLDLNENCAINGNLADCTVVAAVDGTTSTDFVTETVAPFEIQGGPALTSGGSVPSVTSSPTSGVPSGTSASGGSQAGSTPSGGASQTSAPPAGNTAPGDNSGAVKMGMSYLVWVASGVALLVLG</sequence>
<dbReference type="EMBL" id="OZ037946">
    <property type="protein sequence ID" value="CAL1705476.1"/>
    <property type="molecule type" value="Genomic_DNA"/>
</dbReference>
<name>A0ABP1DCB4_9APHY</name>
<keyword evidence="4" id="KW-1185">Reference proteome</keyword>
<evidence type="ECO:0000256" key="2">
    <source>
        <dbReference type="SAM" id="SignalP"/>
    </source>
</evidence>
<dbReference type="Proteomes" id="UP001497453">
    <property type="component" value="Chromosome 3"/>
</dbReference>
<evidence type="ECO:0000313" key="3">
    <source>
        <dbReference type="EMBL" id="CAL1705476.1"/>
    </source>
</evidence>
<keyword evidence="2" id="KW-0732">Signal</keyword>
<accession>A0ABP1DCB4</accession>
<organism evidence="3 4">
    <name type="scientific">Somion occarium</name>
    <dbReference type="NCBI Taxonomy" id="3059160"/>
    <lineage>
        <taxon>Eukaryota</taxon>
        <taxon>Fungi</taxon>
        <taxon>Dikarya</taxon>
        <taxon>Basidiomycota</taxon>
        <taxon>Agaricomycotina</taxon>
        <taxon>Agaricomycetes</taxon>
        <taxon>Polyporales</taxon>
        <taxon>Cerrenaceae</taxon>
        <taxon>Somion</taxon>
    </lineage>
</organism>
<reference evidence="4" key="1">
    <citation type="submission" date="2024-04" db="EMBL/GenBank/DDBJ databases">
        <authorList>
            <person name="Shaw F."/>
            <person name="Minotto A."/>
        </authorList>
    </citation>
    <scope>NUCLEOTIDE SEQUENCE [LARGE SCALE GENOMIC DNA]</scope>
</reference>
<feature type="chain" id="PRO_5045946513" evidence="2">
    <location>
        <begin position="22"/>
        <end position="210"/>
    </location>
</feature>
<gene>
    <name evidence="3" type="ORF">GFSPODELE1_LOCUS5446</name>
</gene>
<proteinExistence type="predicted"/>
<evidence type="ECO:0000256" key="1">
    <source>
        <dbReference type="SAM" id="MobiDB-lite"/>
    </source>
</evidence>